<evidence type="ECO:0000313" key="3">
    <source>
        <dbReference type="Proteomes" id="UP000634455"/>
    </source>
</evidence>
<keyword evidence="3" id="KW-1185">Reference proteome</keyword>
<feature type="transmembrane region" description="Helical" evidence="1">
    <location>
        <begin position="6"/>
        <end position="26"/>
    </location>
</feature>
<keyword evidence="1" id="KW-1133">Transmembrane helix</keyword>
<organism evidence="2 3">
    <name type="scientific">Paramylibacter ulvae</name>
    <dbReference type="NCBI Taxonomy" id="1651968"/>
    <lineage>
        <taxon>Bacteria</taxon>
        <taxon>Pseudomonadati</taxon>
        <taxon>Pseudomonadota</taxon>
        <taxon>Alphaproteobacteria</taxon>
        <taxon>Rhodobacterales</taxon>
        <taxon>Paracoccaceae</taxon>
        <taxon>Paramylibacter</taxon>
    </lineage>
</organism>
<proteinExistence type="predicted"/>
<name>A0ABQ3CRY9_9RHOB</name>
<dbReference type="EMBL" id="BMZF01000001">
    <property type="protein sequence ID" value="GHA40222.1"/>
    <property type="molecule type" value="Genomic_DNA"/>
</dbReference>
<comment type="caution">
    <text evidence="2">The sequence shown here is derived from an EMBL/GenBank/DDBJ whole genome shotgun (WGS) entry which is preliminary data.</text>
</comment>
<keyword evidence="1" id="KW-0812">Transmembrane</keyword>
<protein>
    <recommendedName>
        <fullName evidence="4">DUF4064 domain-containing protein</fullName>
    </recommendedName>
</protein>
<reference evidence="3" key="1">
    <citation type="journal article" date="2019" name="Int. J. Syst. Evol. Microbiol.">
        <title>The Global Catalogue of Microorganisms (GCM) 10K type strain sequencing project: providing services to taxonomists for standard genome sequencing and annotation.</title>
        <authorList>
            <consortium name="The Broad Institute Genomics Platform"/>
            <consortium name="The Broad Institute Genome Sequencing Center for Infectious Disease"/>
            <person name="Wu L."/>
            <person name="Ma J."/>
        </authorList>
    </citation>
    <scope>NUCLEOTIDE SEQUENCE [LARGE SCALE GENOMIC DNA]</scope>
    <source>
        <strain evidence="3">KCTC 32465</strain>
    </source>
</reference>
<sequence>MRRTALILGIISGIWGMIVGFFGYGYTEFINWFGEIPDIAEQVDNVNKTRFLALIAPIFALVGGGMAVSLPLVAGVLLLLSAAGMYLGFEFGAFTMFPITLCLVAGILALTAGLLKKED</sequence>
<evidence type="ECO:0000256" key="1">
    <source>
        <dbReference type="SAM" id="Phobius"/>
    </source>
</evidence>
<keyword evidence="1" id="KW-0472">Membrane</keyword>
<feature type="transmembrane region" description="Helical" evidence="1">
    <location>
        <begin position="51"/>
        <end position="79"/>
    </location>
</feature>
<dbReference type="Proteomes" id="UP000634455">
    <property type="component" value="Unassembled WGS sequence"/>
</dbReference>
<dbReference type="RefSeq" id="WP_189638566.1">
    <property type="nucleotide sequence ID" value="NZ_BMZF01000001.1"/>
</dbReference>
<evidence type="ECO:0008006" key="4">
    <source>
        <dbReference type="Google" id="ProtNLM"/>
    </source>
</evidence>
<accession>A0ABQ3CRY9</accession>
<feature type="transmembrane region" description="Helical" evidence="1">
    <location>
        <begin position="91"/>
        <end position="115"/>
    </location>
</feature>
<evidence type="ECO:0000313" key="2">
    <source>
        <dbReference type="EMBL" id="GHA40222.1"/>
    </source>
</evidence>
<gene>
    <name evidence="2" type="ORF">GCM10008927_00390</name>
</gene>